<dbReference type="GO" id="GO:0006629">
    <property type="term" value="P:lipid metabolic process"/>
    <property type="evidence" value="ECO:0007669"/>
    <property type="project" value="InterPro"/>
</dbReference>
<dbReference type="InterPro" id="IPR017946">
    <property type="entry name" value="PLC-like_Pdiesterase_TIM-brl"/>
</dbReference>
<feature type="domain" description="GP-PDE" evidence="1">
    <location>
        <begin position="7"/>
        <end position="243"/>
    </location>
</feature>
<sequence>MSQKQRTHIYAHRGVSCKYPENTLSAFRAAEGVGADGIELDVQLTKDDQLIVIHDLHLNRTTSGSGLVRAHTLSELKRLDAGSWFDERFTGETLPTLDEVFAWAQSNELIFNVELKGVVEDRDRLFTAISACIDTFKMRDRVILSSFDHVLIKKLSGSFTRNQLAVIVMAALYDPGGYVQKVGATGYHFYYPAMTEAEVYHLLHKGLKLRPFTLNQEEDIRRYMQLGVNGIFTDDPELAIRVALELSPTK</sequence>
<protein>
    <submittedName>
        <fullName evidence="2">Glycerophosphodiester phosphodiesterase</fullName>
    </submittedName>
</protein>
<proteinExistence type="predicted"/>
<dbReference type="GO" id="GO:0008081">
    <property type="term" value="F:phosphoric diester hydrolase activity"/>
    <property type="evidence" value="ECO:0007669"/>
    <property type="project" value="InterPro"/>
</dbReference>
<dbReference type="SUPFAM" id="SSF51695">
    <property type="entry name" value="PLC-like phosphodiesterases"/>
    <property type="match status" value="1"/>
</dbReference>
<comment type="caution">
    <text evidence="2">The sequence shown here is derived from an EMBL/GenBank/DDBJ whole genome shotgun (WGS) entry which is preliminary data.</text>
</comment>
<dbReference type="PROSITE" id="PS51704">
    <property type="entry name" value="GP_PDE"/>
    <property type="match status" value="1"/>
</dbReference>
<dbReference type="PANTHER" id="PTHR46211:SF1">
    <property type="entry name" value="GLYCEROPHOSPHODIESTER PHOSPHODIESTERASE, CYTOPLASMIC"/>
    <property type="match status" value="1"/>
</dbReference>
<dbReference type="RefSeq" id="WP_053431684.1">
    <property type="nucleotide sequence ID" value="NZ_CP040441.1"/>
</dbReference>
<dbReference type="PANTHER" id="PTHR46211">
    <property type="entry name" value="GLYCEROPHOSPHORYL DIESTER PHOSPHODIESTERASE"/>
    <property type="match status" value="1"/>
</dbReference>
<organism evidence="2">
    <name type="scientific">Halalkalibacterium halodurans</name>
    <name type="common">Bacillus halodurans</name>
    <dbReference type="NCBI Taxonomy" id="86665"/>
    <lineage>
        <taxon>Bacteria</taxon>
        <taxon>Bacillati</taxon>
        <taxon>Bacillota</taxon>
        <taxon>Bacilli</taxon>
        <taxon>Bacillales</taxon>
        <taxon>Bacillaceae</taxon>
        <taxon>Halalkalibacterium (ex Joshi et al. 2022)</taxon>
    </lineage>
</organism>
<name>A0A0M0KLY4_ALKHA</name>
<evidence type="ECO:0000259" key="1">
    <source>
        <dbReference type="PROSITE" id="PS51704"/>
    </source>
</evidence>
<dbReference type="PATRIC" id="fig|136160.3.peg.3244"/>
<dbReference type="AlphaFoldDB" id="A0A0M0KLY4"/>
<accession>A0A0M0KLY4</accession>
<gene>
    <name evidence="2" type="ORF">AMD02_13950</name>
</gene>
<dbReference type="InterPro" id="IPR030395">
    <property type="entry name" value="GP_PDE_dom"/>
</dbReference>
<dbReference type="Pfam" id="PF03009">
    <property type="entry name" value="GDPD"/>
    <property type="match status" value="1"/>
</dbReference>
<dbReference type="GeneID" id="87596711"/>
<reference evidence="2" key="1">
    <citation type="submission" date="2015-08" db="EMBL/GenBank/DDBJ databases">
        <title>Complete DNA Sequence of Pseudomonas syringae pv. actinidiae, the Causal Agent of Kiwifruit Canker Disease.</title>
        <authorList>
            <person name="Rikkerink E.H.A."/>
            <person name="Fineran P.C."/>
        </authorList>
    </citation>
    <scope>NUCLEOTIDE SEQUENCE</scope>
    <source>
        <strain evidence="2">DSM 13666</strain>
    </source>
</reference>
<dbReference type="EMBL" id="LILD01000001">
    <property type="protein sequence ID" value="KOO39829.1"/>
    <property type="molecule type" value="Genomic_DNA"/>
</dbReference>
<dbReference type="Gene3D" id="3.20.20.190">
    <property type="entry name" value="Phosphatidylinositol (PI) phosphodiesterase"/>
    <property type="match status" value="1"/>
</dbReference>
<evidence type="ECO:0000313" key="2">
    <source>
        <dbReference type="EMBL" id="KOO39829.1"/>
    </source>
</evidence>